<reference evidence="2 3" key="1">
    <citation type="submission" date="2019-06" db="EMBL/GenBank/DDBJ databases">
        <title>Sequencing the genomes of 1000 actinobacteria strains.</title>
        <authorList>
            <person name="Klenk H.-P."/>
        </authorList>
    </citation>
    <scope>NUCLEOTIDE SEQUENCE [LARGE SCALE GENOMIC DNA]</scope>
    <source>
        <strain evidence="2 3">DSM 24683</strain>
    </source>
</reference>
<dbReference type="EMBL" id="VIVK01000001">
    <property type="protein sequence ID" value="TWD82102.1"/>
    <property type="molecule type" value="Genomic_DNA"/>
</dbReference>
<dbReference type="Proteomes" id="UP000318380">
    <property type="component" value="Unassembled WGS sequence"/>
</dbReference>
<evidence type="ECO:0000313" key="2">
    <source>
        <dbReference type="EMBL" id="TWD82102.1"/>
    </source>
</evidence>
<dbReference type="RefSeq" id="WP_145807446.1">
    <property type="nucleotide sequence ID" value="NZ_VIVK01000001.1"/>
</dbReference>
<feature type="compositionally biased region" description="Basic and acidic residues" evidence="1">
    <location>
        <begin position="195"/>
        <end position="206"/>
    </location>
</feature>
<gene>
    <name evidence="2" type="ORF">FB561_3229</name>
</gene>
<protein>
    <submittedName>
        <fullName evidence="2">Uncharacterized protein</fullName>
    </submittedName>
</protein>
<dbReference type="AlphaFoldDB" id="A0A561BTF9"/>
<proteinExistence type="predicted"/>
<accession>A0A561BTF9</accession>
<sequence length="206" mass="21683">MRSHNSFEISGLADELKAAYQERAGVRDPADVAVELDEHLSGQRDDLLAVRTQLANGIEALNRCDDYLSAARKQPGLGNLQGFAGSRSAKTLGRDAGAAVSAVDRAIREVDRALAEVRRLTPGASIWRHASALSQLAYADKGVNGGLDTTRTKLGMAVDGAESLVLDAAAFRAAQLPPGSGRAGTTAQGRPPHRQGGDTRSSGRER</sequence>
<comment type="caution">
    <text evidence="2">The sequence shown here is derived from an EMBL/GenBank/DDBJ whole genome shotgun (WGS) entry which is preliminary data.</text>
</comment>
<evidence type="ECO:0000256" key="1">
    <source>
        <dbReference type="SAM" id="MobiDB-lite"/>
    </source>
</evidence>
<feature type="region of interest" description="Disordered" evidence="1">
    <location>
        <begin position="175"/>
        <end position="206"/>
    </location>
</feature>
<organism evidence="2 3">
    <name type="scientific">Kribbella amoyensis</name>
    <dbReference type="NCBI Taxonomy" id="996641"/>
    <lineage>
        <taxon>Bacteria</taxon>
        <taxon>Bacillati</taxon>
        <taxon>Actinomycetota</taxon>
        <taxon>Actinomycetes</taxon>
        <taxon>Propionibacteriales</taxon>
        <taxon>Kribbellaceae</taxon>
        <taxon>Kribbella</taxon>
    </lineage>
</organism>
<keyword evidence="3" id="KW-1185">Reference proteome</keyword>
<evidence type="ECO:0000313" key="3">
    <source>
        <dbReference type="Proteomes" id="UP000318380"/>
    </source>
</evidence>
<name>A0A561BTF9_9ACTN</name>